<feature type="non-terminal residue" evidence="1">
    <location>
        <position position="1"/>
    </location>
</feature>
<sequence>IGGFTISGAGAGVTACVGVFSAGVSSFGF</sequence>
<evidence type="ECO:0000313" key="2">
    <source>
        <dbReference type="Proteomes" id="UP000265520"/>
    </source>
</evidence>
<evidence type="ECO:0000313" key="1">
    <source>
        <dbReference type="EMBL" id="MCI66667.1"/>
    </source>
</evidence>
<keyword evidence="2" id="KW-1185">Reference proteome</keyword>
<accession>A0A392U1N1</accession>
<comment type="caution">
    <text evidence="1">The sequence shown here is derived from an EMBL/GenBank/DDBJ whole genome shotgun (WGS) entry which is preliminary data.</text>
</comment>
<name>A0A392U1N1_9FABA</name>
<organism evidence="1 2">
    <name type="scientific">Trifolium medium</name>
    <dbReference type="NCBI Taxonomy" id="97028"/>
    <lineage>
        <taxon>Eukaryota</taxon>
        <taxon>Viridiplantae</taxon>
        <taxon>Streptophyta</taxon>
        <taxon>Embryophyta</taxon>
        <taxon>Tracheophyta</taxon>
        <taxon>Spermatophyta</taxon>
        <taxon>Magnoliopsida</taxon>
        <taxon>eudicotyledons</taxon>
        <taxon>Gunneridae</taxon>
        <taxon>Pentapetalae</taxon>
        <taxon>rosids</taxon>
        <taxon>fabids</taxon>
        <taxon>Fabales</taxon>
        <taxon>Fabaceae</taxon>
        <taxon>Papilionoideae</taxon>
        <taxon>50 kb inversion clade</taxon>
        <taxon>NPAAA clade</taxon>
        <taxon>Hologalegina</taxon>
        <taxon>IRL clade</taxon>
        <taxon>Trifolieae</taxon>
        <taxon>Trifolium</taxon>
    </lineage>
</organism>
<reference evidence="1 2" key="1">
    <citation type="journal article" date="2018" name="Front. Plant Sci.">
        <title>Red Clover (Trifolium pratense) and Zigzag Clover (T. medium) - A Picture of Genomic Similarities and Differences.</title>
        <authorList>
            <person name="Dluhosova J."/>
            <person name="Istvanek J."/>
            <person name="Nedelnik J."/>
            <person name="Repkova J."/>
        </authorList>
    </citation>
    <scope>NUCLEOTIDE SEQUENCE [LARGE SCALE GENOMIC DNA]</scope>
    <source>
        <strain evidence="2">cv. 10/8</strain>
        <tissue evidence="1">Leaf</tissue>
    </source>
</reference>
<dbReference type="AlphaFoldDB" id="A0A392U1N1"/>
<protein>
    <submittedName>
        <fullName evidence="1">Uncharacterized protein</fullName>
    </submittedName>
</protein>
<dbReference type="Proteomes" id="UP000265520">
    <property type="component" value="Unassembled WGS sequence"/>
</dbReference>
<dbReference type="EMBL" id="LXQA010699872">
    <property type="protein sequence ID" value="MCI66667.1"/>
    <property type="molecule type" value="Genomic_DNA"/>
</dbReference>
<proteinExistence type="predicted"/>